<proteinExistence type="predicted"/>
<protein>
    <submittedName>
        <fullName evidence="1">Uncharacterized protein</fullName>
    </submittedName>
</protein>
<dbReference type="EMBL" id="LAZR01010110">
    <property type="protein sequence ID" value="KKM68770.1"/>
    <property type="molecule type" value="Genomic_DNA"/>
</dbReference>
<evidence type="ECO:0000313" key="1">
    <source>
        <dbReference type="EMBL" id="KKM68770.1"/>
    </source>
</evidence>
<comment type="caution">
    <text evidence="1">The sequence shown here is derived from an EMBL/GenBank/DDBJ whole genome shotgun (WGS) entry which is preliminary data.</text>
</comment>
<dbReference type="AlphaFoldDB" id="A0A0F9LWQ8"/>
<organism evidence="1">
    <name type="scientific">marine sediment metagenome</name>
    <dbReference type="NCBI Taxonomy" id="412755"/>
    <lineage>
        <taxon>unclassified sequences</taxon>
        <taxon>metagenomes</taxon>
        <taxon>ecological metagenomes</taxon>
    </lineage>
</organism>
<reference evidence="1" key="1">
    <citation type="journal article" date="2015" name="Nature">
        <title>Complex archaea that bridge the gap between prokaryotes and eukaryotes.</title>
        <authorList>
            <person name="Spang A."/>
            <person name="Saw J.H."/>
            <person name="Jorgensen S.L."/>
            <person name="Zaremba-Niedzwiedzka K."/>
            <person name="Martijn J."/>
            <person name="Lind A.E."/>
            <person name="van Eijk R."/>
            <person name="Schleper C."/>
            <person name="Guy L."/>
            <person name="Ettema T.J."/>
        </authorList>
    </citation>
    <scope>NUCLEOTIDE SEQUENCE</scope>
</reference>
<sequence length="93" mass="10690">MLITRENYLWLKEHTYFAEDNTWRCRLTEMDIRYQLVSQLLEFSGGGELRAVIFLYCSVCTSLCDLPRFGDSVRGKELINVTLSSVATGFPNS</sequence>
<name>A0A0F9LWQ8_9ZZZZ</name>
<gene>
    <name evidence="1" type="ORF">LCGC14_1457550</name>
</gene>
<accession>A0A0F9LWQ8</accession>